<name>A0A173YCF4_9FIRM</name>
<dbReference type="GO" id="GO:0016757">
    <property type="term" value="F:glycosyltransferase activity"/>
    <property type="evidence" value="ECO:0007669"/>
    <property type="project" value="UniProtKB-KW"/>
</dbReference>
<dbReference type="CDD" id="cd11755">
    <property type="entry name" value="GH94N_ChBP_like"/>
    <property type="match status" value="1"/>
</dbReference>
<dbReference type="GO" id="GO:0030246">
    <property type="term" value="F:carbohydrate binding"/>
    <property type="evidence" value="ECO:0007669"/>
    <property type="project" value="InterPro"/>
</dbReference>
<dbReference type="InterPro" id="IPR033432">
    <property type="entry name" value="GH94_catalytic"/>
</dbReference>
<dbReference type="Pfam" id="PF06165">
    <property type="entry name" value="GH94_b-supersand"/>
    <property type="match status" value="1"/>
</dbReference>
<dbReference type="Gene3D" id="2.60.420.10">
    <property type="entry name" value="Maltose phosphorylase, domain 3"/>
    <property type="match status" value="1"/>
</dbReference>
<proteinExistence type="predicted"/>
<organism evidence="5 6">
    <name type="scientific">Hungatella hathewayi</name>
    <dbReference type="NCBI Taxonomy" id="154046"/>
    <lineage>
        <taxon>Bacteria</taxon>
        <taxon>Bacillati</taxon>
        <taxon>Bacillota</taxon>
        <taxon>Clostridia</taxon>
        <taxon>Lachnospirales</taxon>
        <taxon>Lachnospiraceae</taxon>
        <taxon>Hungatella</taxon>
    </lineage>
</organism>
<protein>
    <submittedName>
        <fullName evidence="5">Glycosyltransferase</fullName>
    </submittedName>
</protein>
<dbReference type="PANTHER" id="PTHR37469:SF3">
    <property type="entry name" value="PUTATIVE-RELATED"/>
    <property type="match status" value="1"/>
</dbReference>
<dbReference type="GO" id="GO:0005975">
    <property type="term" value="P:carbohydrate metabolic process"/>
    <property type="evidence" value="ECO:0007669"/>
    <property type="project" value="InterPro"/>
</dbReference>
<dbReference type="Gene3D" id="1.50.10.10">
    <property type="match status" value="1"/>
</dbReference>
<dbReference type="InterPro" id="IPR011013">
    <property type="entry name" value="Gal_mutarotase_sf_dom"/>
</dbReference>
<reference evidence="5 6" key="1">
    <citation type="submission" date="2015-09" db="EMBL/GenBank/DDBJ databases">
        <authorList>
            <consortium name="Pathogen Informatics"/>
        </authorList>
    </citation>
    <scope>NUCLEOTIDE SEQUENCE [LARGE SCALE GENOMIC DNA]</scope>
    <source>
        <strain evidence="5 6">2789STDY5608850</strain>
    </source>
</reference>
<dbReference type="InterPro" id="IPR037828">
    <property type="entry name" value="GH94N_ChBP"/>
</dbReference>
<dbReference type="SUPFAM" id="SSF74650">
    <property type="entry name" value="Galactose mutarotase-like"/>
    <property type="match status" value="1"/>
</dbReference>
<dbReference type="RefSeq" id="WP_055653010.1">
    <property type="nucleotide sequence ID" value="NZ_CABIXC010000001.1"/>
</dbReference>
<dbReference type="InterPro" id="IPR012341">
    <property type="entry name" value="6hp_glycosidase-like_sf"/>
</dbReference>
<dbReference type="InterPro" id="IPR052047">
    <property type="entry name" value="GH94_Enzymes"/>
</dbReference>
<feature type="domain" description="Glycosyl hydrolase 94 supersandwich" evidence="3">
    <location>
        <begin position="11"/>
        <end position="281"/>
    </location>
</feature>
<evidence type="ECO:0000259" key="3">
    <source>
        <dbReference type="Pfam" id="PF06165"/>
    </source>
</evidence>
<dbReference type="Pfam" id="PF17167">
    <property type="entry name" value="Glyco_hydro_94"/>
    <property type="match status" value="1"/>
</dbReference>
<sequence length="803" mass="91627">MQYGHFDNEKREYVIDRVDLPTSWTNYLGVKDMCAVVNHTAGGYLFYKSPEYHRITRFRGNAVPMDRPGHYVYVRDDETGEFWSISWQPVGKPLDQAKYTCRHGLSYTTYSCDYQGIEAEQTLFIPADDPVELWDVKLKNQSGRKRKLSVYSYCELSFHHIEMDNKNFQMSLYAAGSTYEDGIIEHDLFYEEFGYQYFTSDFDPDGFDCLRDKFIGLYRTEDNPAAVERGEMSGSFEKGGNHCGALKKCLELEPGEESRLIFLLGEGKREDGRAMRAKYADHNAVDQAYSDLKAFWDNKLNRLQIDTPDEGMNTLINTWTLYQAEINVMFSRFASFIEVGGRTGLGYRDTAQDAMTVPHSNPEKCRQRLVELLRGLVSAGYGLHLFQPEWFDPDTEVKPFKSPTVVPTPKVSDMIHGLEDTCSDDALWLIASIVEYVKETGEYGFFDEVITYADGGSGTVYEHMKKILDFSAEQIGAHGVCKGLRADWNDCLNLGGGESALVSFLHYWAIDNFLEAASWLGREDDVKHYTDMRHTVKEICDRELWDDGWYIRGITKNGRKIGTHQDREGRLHLESNSWAVLSGAADYEKGIQAMDAVDEYLYTPYGIMLNGPSYTVPDDDIGFVTRVYPGVKENGSVFSHPNPWAWAAECKLGRGDRAMKFYHALCPYYQNDIIEIREAEPYSYCQFIMGKDHTAYGRARHPFMTGSGGWAYFSATRYMLGIRPQFDCLQIDPCIPADWKEFSVKRVWRGAEYRISVKNPEGVMKGVKELILDGKKVSKIPAFEAGSSHEVTVVMGNKEENHD</sequence>
<dbReference type="Gene3D" id="2.70.98.40">
    <property type="entry name" value="Glycoside hydrolase, family 65, N-terminal domain"/>
    <property type="match status" value="1"/>
</dbReference>
<dbReference type="PANTHER" id="PTHR37469">
    <property type="entry name" value="CELLOBIONIC ACID PHOSPHORYLASE-RELATED"/>
    <property type="match status" value="1"/>
</dbReference>
<gene>
    <name evidence="5" type="ORF">ERS852407_00713</name>
</gene>
<dbReference type="InterPro" id="IPR010383">
    <property type="entry name" value="Glyco_hydrolase_94_b-supersand"/>
</dbReference>
<accession>A0A173YCF4</accession>
<dbReference type="SUPFAM" id="SSF48208">
    <property type="entry name" value="Six-hairpin glycosidases"/>
    <property type="match status" value="1"/>
</dbReference>
<dbReference type="AlphaFoldDB" id="A0A173YCF4"/>
<dbReference type="InterPro" id="IPR008928">
    <property type="entry name" value="6-hairpin_glycosidase_sf"/>
</dbReference>
<dbReference type="Proteomes" id="UP000095651">
    <property type="component" value="Unassembled WGS sequence"/>
</dbReference>
<keyword evidence="2 5" id="KW-0808">Transferase</keyword>
<dbReference type="EMBL" id="CYZE01000001">
    <property type="protein sequence ID" value="CUN61614.1"/>
    <property type="molecule type" value="Genomic_DNA"/>
</dbReference>
<feature type="domain" description="Glycosyl hydrolase 94 catalytic" evidence="4">
    <location>
        <begin position="295"/>
        <end position="721"/>
    </location>
</feature>
<evidence type="ECO:0000313" key="5">
    <source>
        <dbReference type="EMBL" id="CUN61614.1"/>
    </source>
</evidence>
<dbReference type="InterPro" id="IPR037018">
    <property type="entry name" value="GH65_N"/>
</dbReference>
<evidence type="ECO:0000313" key="6">
    <source>
        <dbReference type="Proteomes" id="UP000095651"/>
    </source>
</evidence>
<evidence type="ECO:0000256" key="2">
    <source>
        <dbReference type="ARBA" id="ARBA00022679"/>
    </source>
</evidence>
<keyword evidence="1" id="KW-0328">Glycosyltransferase</keyword>
<dbReference type="SMART" id="SM01068">
    <property type="entry name" value="CBM_X"/>
    <property type="match status" value="1"/>
</dbReference>
<evidence type="ECO:0000259" key="4">
    <source>
        <dbReference type="Pfam" id="PF17167"/>
    </source>
</evidence>
<evidence type="ECO:0000256" key="1">
    <source>
        <dbReference type="ARBA" id="ARBA00022676"/>
    </source>
</evidence>